<name>A0A2U2BRX2_9PROT</name>
<dbReference type="Proteomes" id="UP000245168">
    <property type="component" value="Unassembled WGS sequence"/>
</dbReference>
<dbReference type="OrthoDB" id="9785826at2"/>
<dbReference type="AlphaFoldDB" id="A0A2U2BRX2"/>
<accession>A0A2U2BRX2</accession>
<dbReference type="EMBL" id="QEXV01000005">
    <property type="protein sequence ID" value="PWE16745.1"/>
    <property type="molecule type" value="Genomic_DNA"/>
</dbReference>
<dbReference type="InterPro" id="IPR036291">
    <property type="entry name" value="NAD(P)-bd_dom_sf"/>
</dbReference>
<comment type="caution">
    <text evidence="1">The sequence shown here is derived from an EMBL/GenBank/DDBJ whole genome shotgun (WGS) entry which is preliminary data.</text>
</comment>
<proteinExistence type="predicted"/>
<organism evidence="1 2">
    <name type="scientific">Marinicauda salina</name>
    <dbReference type="NCBI Taxonomy" id="2135793"/>
    <lineage>
        <taxon>Bacteria</taxon>
        <taxon>Pseudomonadati</taxon>
        <taxon>Pseudomonadota</taxon>
        <taxon>Alphaproteobacteria</taxon>
        <taxon>Maricaulales</taxon>
        <taxon>Maricaulaceae</taxon>
        <taxon>Marinicauda</taxon>
    </lineage>
</organism>
<dbReference type="GO" id="GO:0005737">
    <property type="term" value="C:cytoplasm"/>
    <property type="evidence" value="ECO:0007669"/>
    <property type="project" value="TreeGrafter"/>
</dbReference>
<dbReference type="Gene3D" id="3.40.50.720">
    <property type="entry name" value="NAD(P)-binding Rossmann-like Domain"/>
    <property type="match status" value="1"/>
</dbReference>
<protein>
    <submittedName>
        <fullName evidence="1">Short-chain dehydrogenase</fullName>
    </submittedName>
</protein>
<dbReference type="Pfam" id="PF00106">
    <property type="entry name" value="adh_short"/>
    <property type="match status" value="1"/>
</dbReference>
<dbReference type="SUPFAM" id="SSF51735">
    <property type="entry name" value="NAD(P)-binding Rossmann-fold domains"/>
    <property type="match status" value="1"/>
</dbReference>
<reference evidence="2" key="1">
    <citation type="submission" date="2018-05" db="EMBL/GenBank/DDBJ databases">
        <authorList>
            <person name="Liu B.-T."/>
        </authorList>
    </citation>
    <scope>NUCLEOTIDE SEQUENCE [LARGE SCALE GENOMIC DNA]</scope>
    <source>
        <strain evidence="2">WD6-1</strain>
    </source>
</reference>
<dbReference type="RefSeq" id="WP_109253468.1">
    <property type="nucleotide sequence ID" value="NZ_QEXV01000005.1"/>
</dbReference>
<evidence type="ECO:0000313" key="1">
    <source>
        <dbReference type="EMBL" id="PWE16745.1"/>
    </source>
</evidence>
<keyword evidence="2" id="KW-1185">Reference proteome</keyword>
<dbReference type="PANTHER" id="PTHR43544">
    <property type="entry name" value="SHORT-CHAIN DEHYDROGENASE/REDUCTASE"/>
    <property type="match status" value="1"/>
</dbReference>
<dbReference type="PANTHER" id="PTHR43544:SF12">
    <property type="entry name" value="NAD(P)-BINDING ROSSMANN-FOLD SUPERFAMILY PROTEIN"/>
    <property type="match status" value="1"/>
</dbReference>
<gene>
    <name evidence="1" type="ORF">DDZ18_11110</name>
</gene>
<dbReference type="InterPro" id="IPR002347">
    <property type="entry name" value="SDR_fam"/>
</dbReference>
<sequence>MTLTLSSLPEGYRAAVFGASGGIGAAMLEHFEADPRCGTVHAGARSVVTPGAAKTRPFGFDLTDEDSIAAAAEQIAAGGPLHLCLVATGMLHDETGLEPEKTWRQIDARAMARAFQINATGPALIAKHVLPFLAKDDKAVFAAISARVGSISDNRLGGWHAYRASKAALNQILKTCSIELARKRPEALCVGLHPGTVDTALSAPFQRNVPETKLFTPAYSAERLLSVIDGLDAAATGRVFDWAGEEVAA</sequence>
<dbReference type="GO" id="GO:0016491">
    <property type="term" value="F:oxidoreductase activity"/>
    <property type="evidence" value="ECO:0007669"/>
    <property type="project" value="TreeGrafter"/>
</dbReference>
<dbReference type="PRINTS" id="PR00081">
    <property type="entry name" value="GDHRDH"/>
</dbReference>
<dbReference type="InterPro" id="IPR051468">
    <property type="entry name" value="Fungal_SecMetab_SDRs"/>
</dbReference>
<evidence type="ECO:0000313" key="2">
    <source>
        <dbReference type="Proteomes" id="UP000245168"/>
    </source>
</evidence>